<feature type="compositionally biased region" description="Acidic residues" evidence="11">
    <location>
        <begin position="50"/>
        <end position="69"/>
    </location>
</feature>
<keyword evidence="13" id="KW-1185">Reference proteome</keyword>
<dbReference type="STRING" id="1168221.R7YIQ9"/>
<dbReference type="GeneID" id="19898196"/>
<keyword evidence="6" id="KW-0175">Coiled coil</keyword>
<evidence type="ECO:0000256" key="3">
    <source>
        <dbReference type="ARBA" id="ARBA00011167"/>
    </source>
</evidence>
<evidence type="ECO:0000256" key="7">
    <source>
        <dbReference type="ARBA" id="ARBA00023242"/>
    </source>
</evidence>
<keyword evidence="4 10" id="KW-0690">Ribosome biogenesis</keyword>
<protein>
    <recommendedName>
        <fullName evidence="10">rRNA biogenesis protein RRP36</fullName>
    </recommendedName>
</protein>
<comment type="function">
    <text evidence="9 10">Component of the 90S pre-ribosome involved in the maturation of rRNAs. Required for early cleavages of the pre-RNAs in the 40S ribosomal subunit maturation pathway.</text>
</comment>
<name>R7YIQ9_CONA1</name>
<dbReference type="RefSeq" id="XP_007776986.1">
    <property type="nucleotide sequence ID" value="XM_007778796.1"/>
</dbReference>
<feature type="region of interest" description="Disordered" evidence="11">
    <location>
        <begin position="316"/>
        <end position="347"/>
    </location>
</feature>
<feature type="region of interest" description="Disordered" evidence="11">
    <location>
        <begin position="1"/>
        <end position="72"/>
    </location>
</feature>
<feature type="compositionally biased region" description="Acidic residues" evidence="11">
    <location>
        <begin position="148"/>
        <end position="157"/>
    </location>
</feature>
<evidence type="ECO:0000256" key="2">
    <source>
        <dbReference type="ARBA" id="ARBA00009418"/>
    </source>
</evidence>
<dbReference type="InterPro" id="IPR009292">
    <property type="entry name" value="RRP36"/>
</dbReference>
<comment type="similarity">
    <text evidence="2 10">Belongs to the RRP36 family.</text>
</comment>
<evidence type="ECO:0000256" key="6">
    <source>
        <dbReference type="ARBA" id="ARBA00023054"/>
    </source>
</evidence>
<dbReference type="EMBL" id="JH767556">
    <property type="protein sequence ID" value="EON61669.1"/>
    <property type="molecule type" value="Genomic_DNA"/>
</dbReference>
<accession>R7YIQ9</accession>
<feature type="compositionally biased region" description="Basic and acidic residues" evidence="11">
    <location>
        <begin position="109"/>
        <end position="125"/>
    </location>
</feature>
<dbReference type="AlphaFoldDB" id="R7YIQ9"/>
<feature type="region of interest" description="Disordered" evidence="11">
    <location>
        <begin position="85"/>
        <end position="214"/>
    </location>
</feature>
<evidence type="ECO:0000256" key="9">
    <source>
        <dbReference type="ARBA" id="ARBA00025053"/>
    </source>
</evidence>
<dbReference type="PANTHER" id="PTHR21738:SF0">
    <property type="entry name" value="RIBOSOMAL RNA PROCESSING PROTEIN 36 HOMOLOG"/>
    <property type="match status" value="1"/>
</dbReference>
<evidence type="ECO:0000256" key="8">
    <source>
        <dbReference type="ARBA" id="ARBA00023274"/>
    </source>
</evidence>
<proteinExistence type="inferred from homology"/>
<comment type="subcellular location">
    <subcellularLocation>
        <location evidence="1 10">Nucleus</location>
        <location evidence="1 10">Nucleolus</location>
    </subcellularLocation>
</comment>
<dbReference type="GO" id="GO:0000462">
    <property type="term" value="P:maturation of SSU-rRNA from tricistronic rRNA transcript (SSU-rRNA, 5.8S rRNA, LSU-rRNA)"/>
    <property type="evidence" value="ECO:0007669"/>
    <property type="project" value="TreeGrafter"/>
</dbReference>
<evidence type="ECO:0000313" key="13">
    <source>
        <dbReference type="Proteomes" id="UP000016924"/>
    </source>
</evidence>
<dbReference type="Pfam" id="PF06102">
    <property type="entry name" value="RRP36"/>
    <property type="match status" value="1"/>
</dbReference>
<evidence type="ECO:0000256" key="1">
    <source>
        <dbReference type="ARBA" id="ARBA00004604"/>
    </source>
</evidence>
<feature type="compositionally biased region" description="Basic and acidic residues" evidence="11">
    <location>
        <begin position="197"/>
        <end position="207"/>
    </location>
</feature>
<dbReference type="GO" id="GO:0030686">
    <property type="term" value="C:90S preribosome"/>
    <property type="evidence" value="ECO:0007669"/>
    <property type="project" value="TreeGrafter"/>
</dbReference>
<dbReference type="GO" id="GO:0005730">
    <property type="term" value="C:nucleolus"/>
    <property type="evidence" value="ECO:0007669"/>
    <property type="project" value="UniProtKB-SubCell"/>
</dbReference>
<feature type="compositionally biased region" description="Basic and acidic residues" evidence="11">
    <location>
        <begin position="331"/>
        <end position="347"/>
    </location>
</feature>
<keyword evidence="7 10" id="KW-0539">Nucleus</keyword>
<keyword evidence="5 10" id="KW-0698">rRNA processing</keyword>
<dbReference type="OrthoDB" id="448446at2759"/>
<sequence length="347" mass="39259">MVLSKTLSRSLRAREDDSASEPYSDELDVSSPSVLDTGEGADIPSSDNESGQDGEEDVELSEYADDGGEVQDRLSKVSFGALAKAQDALANQDIGSRKRKRGAEGSEEQEAKLQTLRERLQELKSRKNSSASKPSGKKAKRPTSQEEERPEEEEDTDASSASGSDTPKFKHSRSSKHAPAQQSSKRAVTRRRTVIPVHEHKARDPRFDPLAGPVSEDSFKKKYAFLNDYRASEMSELRASIKKTKNEADKELLKRKLLSMESKAKADQAKEKQAEILREHRKKEKELVKQGKKPFYLKESEQKKLALINRFENMKGKQRDRVIERRRKKVASKERRNMPSERRNMAA</sequence>
<reference evidence="13" key="1">
    <citation type="submission" date="2012-06" db="EMBL/GenBank/DDBJ databases">
        <title>The genome sequence of Coniosporium apollinis CBS 100218.</title>
        <authorList>
            <consortium name="The Broad Institute Genome Sequencing Platform"/>
            <person name="Cuomo C."/>
            <person name="Gorbushina A."/>
            <person name="Noack S."/>
            <person name="Walker B."/>
            <person name="Young S.K."/>
            <person name="Zeng Q."/>
            <person name="Gargeya S."/>
            <person name="Fitzgerald M."/>
            <person name="Haas B."/>
            <person name="Abouelleil A."/>
            <person name="Alvarado L."/>
            <person name="Arachchi H.M."/>
            <person name="Berlin A.M."/>
            <person name="Chapman S.B."/>
            <person name="Goldberg J."/>
            <person name="Griggs A."/>
            <person name="Gujja S."/>
            <person name="Hansen M."/>
            <person name="Howarth C."/>
            <person name="Imamovic A."/>
            <person name="Larimer J."/>
            <person name="McCowan C."/>
            <person name="Montmayeur A."/>
            <person name="Murphy C."/>
            <person name="Neiman D."/>
            <person name="Pearson M."/>
            <person name="Priest M."/>
            <person name="Roberts A."/>
            <person name="Saif S."/>
            <person name="Shea T."/>
            <person name="Sisk P."/>
            <person name="Sykes S."/>
            <person name="Wortman J."/>
            <person name="Nusbaum C."/>
            <person name="Birren B."/>
        </authorList>
    </citation>
    <scope>NUCLEOTIDE SEQUENCE [LARGE SCALE GENOMIC DNA]</scope>
    <source>
        <strain evidence="13">CBS 100218</strain>
    </source>
</reference>
<dbReference type="PANTHER" id="PTHR21738">
    <property type="entry name" value="RIBOSOMAL RNA PROCESSING PROTEIN 36 HOMOLOG"/>
    <property type="match status" value="1"/>
</dbReference>
<evidence type="ECO:0000313" key="12">
    <source>
        <dbReference type="EMBL" id="EON61669.1"/>
    </source>
</evidence>
<dbReference type="HOGENOM" id="CLU_048802_0_0_1"/>
<gene>
    <name evidence="12" type="ORF">W97_00885</name>
</gene>
<comment type="subunit">
    <text evidence="3 10">Associates with 90S and pre-40S pre-ribosomal particles.</text>
</comment>
<evidence type="ECO:0000256" key="5">
    <source>
        <dbReference type="ARBA" id="ARBA00022552"/>
    </source>
</evidence>
<organism evidence="12 13">
    <name type="scientific">Coniosporium apollinis (strain CBS 100218)</name>
    <name type="common">Rock-inhabiting black yeast</name>
    <dbReference type="NCBI Taxonomy" id="1168221"/>
    <lineage>
        <taxon>Eukaryota</taxon>
        <taxon>Fungi</taxon>
        <taxon>Dikarya</taxon>
        <taxon>Ascomycota</taxon>
        <taxon>Pezizomycotina</taxon>
        <taxon>Dothideomycetes</taxon>
        <taxon>Dothideomycetes incertae sedis</taxon>
        <taxon>Coniosporium</taxon>
    </lineage>
</organism>
<evidence type="ECO:0000256" key="4">
    <source>
        <dbReference type="ARBA" id="ARBA00022517"/>
    </source>
</evidence>
<dbReference type="eggNOG" id="KOG3190">
    <property type="taxonomic scope" value="Eukaryota"/>
</dbReference>
<dbReference type="Proteomes" id="UP000016924">
    <property type="component" value="Unassembled WGS sequence"/>
</dbReference>
<evidence type="ECO:0000256" key="11">
    <source>
        <dbReference type="SAM" id="MobiDB-lite"/>
    </source>
</evidence>
<evidence type="ECO:0000256" key="10">
    <source>
        <dbReference type="RuleBase" id="RU368027"/>
    </source>
</evidence>
<keyword evidence="8 10" id="KW-0687">Ribonucleoprotein</keyword>
<dbReference type="OMA" id="HMKSKQR"/>